<dbReference type="InterPro" id="IPR036291">
    <property type="entry name" value="NAD(P)-bd_dom_sf"/>
</dbReference>
<proteinExistence type="inferred from homology"/>
<dbReference type="FunFam" id="3.40.50.720:FF:000084">
    <property type="entry name" value="Short-chain dehydrogenase reductase"/>
    <property type="match status" value="1"/>
</dbReference>
<dbReference type="InterPro" id="IPR050259">
    <property type="entry name" value="SDR"/>
</dbReference>
<evidence type="ECO:0008006" key="4">
    <source>
        <dbReference type="Google" id="ProtNLM"/>
    </source>
</evidence>
<gene>
    <name evidence="2" type="ORF">A2Y62_12235</name>
</gene>
<dbReference type="CDD" id="cd05344">
    <property type="entry name" value="BKR_like_SDR_like"/>
    <property type="match status" value="1"/>
</dbReference>
<dbReference type="PRINTS" id="PR00081">
    <property type="entry name" value="GDHRDH"/>
</dbReference>
<organism evidence="2 3">
    <name type="scientific">Candidatus Fischerbacteria bacterium RBG_13_37_8</name>
    <dbReference type="NCBI Taxonomy" id="1817863"/>
    <lineage>
        <taxon>Bacteria</taxon>
        <taxon>Candidatus Fischeribacteriota</taxon>
    </lineage>
</organism>
<comment type="caution">
    <text evidence="2">The sequence shown here is derived from an EMBL/GenBank/DDBJ whole genome shotgun (WGS) entry which is preliminary data.</text>
</comment>
<reference evidence="2 3" key="1">
    <citation type="journal article" date="2016" name="Nat. Commun.">
        <title>Thousands of microbial genomes shed light on interconnected biogeochemical processes in an aquifer system.</title>
        <authorList>
            <person name="Anantharaman K."/>
            <person name="Brown C.T."/>
            <person name="Hug L.A."/>
            <person name="Sharon I."/>
            <person name="Castelle C.J."/>
            <person name="Probst A.J."/>
            <person name="Thomas B.C."/>
            <person name="Singh A."/>
            <person name="Wilkins M.J."/>
            <person name="Karaoz U."/>
            <person name="Brodie E.L."/>
            <person name="Williams K.H."/>
            <person name="Hubbard S.S."/>
            <person name="Banfield J.F."/>
        </authorList>
    </citation>
    <scope>NUCLEOTIDE SEQUENCE [LARGE SCALE GENOMIC DNA]</scope>
</reference>
<protein>
    <recommendedName>
        <fullName evidence="4">3-oxoacyl-ACP reductase</fullName>
    </recommendedName>
</protein>
<dbReference type="InterPro" id="IPR002347">
    <property type="entry name" value="SDR_fam"/>
</dbReference>
<dbReference type="SUPFAM" id="SSF51735">
    <property type="entry name" value="NAD(P)-binding Rossmann-fold domains"/>
    <property type="match status" value="1"/>
</dbReference>
<comment type="similarity">
    <text evidence="1">Belongs to the short-chain dehydrogenases/reductases (SDR) family.</text>
</comment>
<dbReference type="AlphaFoldDB" id="A0A1F5VDI0"/>
<dbReference type="STRING" id="1817863.A2Y62_12235"/>
<evidence type="ECO:0000313" key="2">
    <source>
        <dbReference type="EMBL" id="OGF61455.1"/>
    </source>
</evidence>
<dbReference type="Gene3D" id="3.40.50.720">
    <property type="entry name" value="NAD(P)-binding Rossmann-like Domain"/>
    <property type="match status" value="1"/>
</dbReference>
<sequence>MDLGLKDKIAMVAASSKGLGKAIAHELALEGCKIAICSRDTAALQKSAEEIERHSGGSVFYRTCDVKDRQQVAQFINELTTHFTGIDIAIINAGGPRSGTFADVTYEDWEEAVKLTLLSAVSICQCVIPHMMKKQWGRIIFVTSVSVKQPIENLILSNSIRLAVIGLCKSLSNEYAKHGILVNAVCPGYTKTERLEELAKNLSRTKEKDVEAIYQDWSSNVPMKRLGKPEELARLVAFLASERASYITGTAIQVDGGLVKFIY</sequence>
<name>A0A1F5VDI0_9BACT</name>
<evidence type="ECO:0000256" key="1">
    <source>
        <dbReference type="ARBA" id="ARBA00006484"/>
    </source>
</evidence>
<dbReference type="EMBL" id="MFGW01000195">
    <property type="protein sequence ID" value="OGF61455.1"/>
    <property type="molecule type" value="Genomic_DNA"/>
</dbReference>
<dbReference type="PANTHER" id="PTHR42879">
    <property type="entry name" value="3-OXOACYL-(ACYL-CARRIER-PROTEIN) REDUCTASE"/>
    <property type="match status" value="1"/>
</dbReference>
<evidence type="ECO:0000313" key="3">
    <source>
        <dbReference type="Proteomes" id="UP000178943"/>
    </source>
</evidence>
<dbReference type="PANTHER" id="PTHR42879:SF6">
    <property type="entry name" value="NADPH-DEPENDENT REDUCTASE BACG"/>
    <property type="match status" value="1"/>
</dbReference>
<dbReference type="Proteomes" id="UP000178943">
    <property type="component" value="Unassembled WGS sequence"/>
</dbReference>
<accession>A0A1F5VDI0</accession>
<dbReference type="Pfam" id="PF13561">
    <property type="entry name" value="adh_short_C2"/>
    <property type="match status" value="1"/>
</dbReference>